<dbReference type="AlphaFoldDB" id="A0A8D9D432"/>
<gene>
    <name evidence="2" type="ORF">BRAPAZ1V2_A06P25020.2</name>
</gene>
<sequence>LFVRRTAAELYAENEDPEFLPEAVTDLFGKRIHFEISVDSDNIKGKSSQYVVCLSNDDCEMIEEFAALPCKPVLMLQSLDNISDGSGGSSGTPFSKRKSQEDQDNDVEDQLSVRKKRSQKKLKGE</sequence>
<organism evidence="2 3">
    <name type="scientific">Brassica campestris</name>
    <name type="common">Field mustard</name>
    <dbReference type="NCBI Taxonomy" id="3711"/>
    <lineage>
        <taxon>Eukaryota</taxon>
        <taxon>Viridiplantae</taxon>
        <taxon>Streptophyta</taxon>
        <taxon>Embryophyta</taxon>
        <taxon>Tracheophyta</taxon>
        <taxon>Spermatophyta</taxon>
        <taxon>Magnoliopsida</taxon>
        <taxon>eudicotyledons</taxon>
        <taxon>Gunneridae</taxon>
        <taxon>Pentapetalae</taxon>
        <taxon>rosids</taxon>
        <taxon>malvids</taxon>
        <taxon>Brassicales</taxon>
        <taxon>Brassicaceae</taxon>
        <taxon>Brassiceae</taxon>
        <taxon>Brassica</taxon>
    </lineage>
</organism>
<dbReference type="Proteomes" id="UP000694005">
    <property type="component" value="Chromosome A06"/>
</dbReference>
<reference evidence="2 3" key="1">
    <citation type="submission" date="2021-07" db="EMBL/GenBank/DDBJ databases">
        <authorList>
            <consortium name="Genoscope - CEA"/>
            <person name="William W."/>
        </authorList>
    </citation>
    <scope>NUCLEOTIDE SEQUENCE [LARGE SCALE GENOMIC DNA]</scope>
</reference>
<evidence type="ECO:0000256" key="1">
    <source>
        <dbReference type="SAM" id="MobiDB-lite"/>
    </source>
</evidence>
<evidence type="ECO:0000313" key="3">
    <source>
        <dbReference type="Proteomes" id="UP000694005"/>
    </source>
</evidence>
<evidence type="ECO:0000313" key="2">
    <source>
        <dbReference type="EMBL" id="CAG7870262.1"/>
    </source>
</evidence>
<feature type="non-terminal residue" evidence="2">
    <location>
        <position position="1"/>
    </location>
</feature>
<accession>A0A8D9D432</accession>
<protein>
    <submittedName>
        <fullName evidence="2">Uncharacterized protein</fullName>
    </submittedName>
</protein>
<proteinExistence type="predicted"/>
<feature type="region of interest" description="Disordered" evidence="1">
    <location>
        <begin position="81"/>
        <end position="125"/>
    </location>
</feature>
<name>A0A8D9D432_BRACM</name>
<dbReference type="EMBL" id="LS974622">
    <property type="protein sequence ID" value="CAG7870262.1"/>
    <property type="molecule type" value="Genomic_DNA"/>
</dbReference>
<feature type="compositionally biased region" description="Basic residues" evidence="1">
    <location>
        <begin position="113"/>
        <end position="125"/>
    </location>
</feature>